<organism evidence="1">
    <name type="scientific">Arion vulgaris</name>
    <dbReference type="NCBI Taxonomy" id="1028688"/>
    <lineage>
        <taxon>Eukaryota</taxon>
        <taxon>Metazoa</taxon>
        <taxon>Spiralia</taxon>
        <taxon>Lophotrochozoa</taxon>
        <taxon>Mollusca</taxon>
        <taxon>Gastropoda</taxon>
        <taxon>Heterobranchia</taxon>
        <taxon>Euthyneura</taxon>
        <taxon>Panpulmonata</taxon>
        <taxon>Eupulmonata</taxon>
        <taxon>Stylommatophora</taxon>
        <taxon>Helicina</taxon>
        <taxon>Arionoidea</taxon>
        <taxon>Arionidae</taxon>
        <taxon>Arion</taxon>
    </lineage>
</organism>
<gene>
    <name evidence="1" type="primary">ORF45629</name>
</gene>
<dbReference type="AlphaFoldDB" id="A0A0B6Z4H3"/>
<dbReference type="EMBL" id="HACG01015745">
    <property type="protein sequence ID" value="CEK62610.1"/>
    <property type="molecule type" value="Transcribed_RNA"/>
</dbReference>
<name>A0A0B6Z4H3_9EUPU</name>
<feature type="non-terminal residue" evidence="1">
    <location>
        <position position="96"/>
    </location>
</feature>
<reference evidence="1" key="1">
    <citation type="submission" date="2014-12" db="EMBL/GenBank/DDBJ databases">
        <title>Insight into the proteome of Arion vulgaris.</title>
        <authorList>
            <person name="Aradska J."/>
            <person name="Bulat T."/>
            <person name="Smidak R."/>
            <person name="Sarate P."/>
            <person name="Gangsoo J."/>
            <person name="Sialana F."/>
            <person name="Bilban M."/>
            <person name="Lubec G."/>
        </authorList>
    </citation>
    <scope>NUCLEOTIDE SEQUENCE</scope>
    <source>
        <tissue evidence="1">Skin</tissue>
    </source>
</reference>
<evidence type="ECO:0000313" key="1">
    <source>
        <dbReference type="EMBL" id="CEK62610.1"/>
    </source>
</evidence>
<sequence length="96" mass="10527">NYKVPVPDAVMALVETTTFIQSAFNPLIYGCFNIKIKRGIRGLFCSSSGPYLHKSTSYRSAGLCMSVMSENTVHNRQGYDMTLLGEASQRENGAAN</sequence>
<protein>
    <recommendedName>
        <fullName evidence="2">G-protein coupled receptors family 1 profile domain-containing protein</fullName>
    </recommendedName>
</protein>
<accession>A0A0B6Z4H3</accession>
<evidence type="ECO:0008006" key="2">
    <source>
        <dbReference type="Google" id="ProtNLM"/>
    </source>
</evidence>
<proteinExistence type="predicted"/>
<feature type="non-terminal residue" evidence="1">
    <location>
        <position position="1"/>
    </location>
</feature>
<dbReference type="Gene3D" id="1.20.1070.10">
    <property type="entry name" value="Rhodopsin 7-helix transmembrane proteins"/>
    <property type="match status" value="1"/>
</dbReference>
<dbReference type="SUPFAM" id="SSF81321">
    <property type="entry name" value="Family A G protein-coupled receptor-like"/>
    <property type="match status" value="1"/>
</dbReference>